<keyword evidence="2" id="KW-1185">Reference proteome</keyword>
<gene>
    <name evidence="1" type="ORF">APR03_002860</name>
</gene>
<dbReference type="Gene3D" id="3.10.129.10">
    <property type="entry name" value="Hotdog Thioesterase"/>
    <property type="match status" value="1"/>
</dbReference>
<reference evidence="1" key="1">
    <citation type="submission" date="2022-06" db="EMBL/GenBank/DDBJ databases">
        <title>Genomic Encyclopedia of Archaeal and Bacterial Type Strains, Phase II (KMG-II): from individual species to whole genera.</title>
        <authorList>
            <person name="Goeker M."/>
        </authorList>
    </citation>
    <scope>NUCLEOTIDE SEQUENCE</scope>
    <source>
        <strain evidence="1">DSM 26652</strain>
    </source>
</reference>
<evidence type="ECO:0000313" key="1">
    <source>
        <dbReference type="EMBL" id="MCP2265504.1"/>
    </source>
</evidence>
<name>A0A9X2JYX8_9MICO</name>
<proteinExistence type="predicted"/>
<protein>
    <submittedName>
        <fullName evidence="1">Acyl-CoA thioesterase FadM</fullName>
    </submittedName>
</protein>
<sequence>MRVLPQDLDFMRVVNSGAYLQIMNVAGYRHMGRVGGLRLAARQSWLGLVAASTLRYRRSLRLWDRFEDTSRVLGWDDRVFYIEHLITRGGDLYTRGVVAMRFMHLRTKDRVSPRDIVGLLAREQGHAVPESPELPEDVAHWARSWAAAETPGAPPTA</sequence>
<accession>A0A9X2JYX8</accession>
<dbReference type="AlphaFoldDB" id="A0A9X2JYX8"/>
<dbReference type="EMBL" id="JAMTCS010000008">
    <property type="protein sequence ID" value="MCP2265504.1"/>
    <property type="molecule type" value="Genomic_DNA"/>
</dbReference>
<dbReference type="SUPFAM" id="SSF54637">
    <property type="entry name" value="Thioesterase/thiol ester dehydrase-isomerase"/>
    <property type="match status" value="1"/>
</dbReference>
<comment type="caution">
    <text evidence="1">The sequence shown here is derived from an EMBL/GenBank/DDBJ whole genome shotgun (WGS) entry which is preliminary data.</text>
</comment>
<dbReference type="InterPro" id="IPR051490">
    <property type="entry name" value="THEM6_lcsJ_thioesterase"/>
</dbReference>
<evidence type="ECO:0000313" key="2">
    <source>
        <dbReference type="Proteomes" id="UP001139493"/>
    </source>
</evidence>
<organism evidence="1 2">
    <name type="scientific">Promicromonospora thailandica</name>
    <dbReference type="NCBI Taxonomy" id="765201"/>
    <lineage>
        <taxon>Bacteria</taxon>
        <taxon>Bacillati</taxon>
        <taxon>Actinomycetota</taxon>
        <taxon>Actinomycetes</taxon>
        <taxon>Micrococcales</taxon>
        <taxon>Promicromonosporaceae</taxon>
        <taxon>Promicromonospora</taxon>
    </lineage>
</organism>
<dbReference type="InterPro" id="IPR029069">
    <property type="entry name" value="HotDog_dom_sf"/>
</dbReference>
<dbReference type="Proteomes" id="UP001139493">
    <property type="component" value="Unassembled WGS sequence"/>
</dbReference>
<dbReference type="Pfam" id="PF13279">
    <property type="entry name" value="4HBT_2"/>
    <property type="match status" value="1"/>
</dbReference>
<dbReference type="CDD" id="cd00586">
    <property type="entry name" value="4HBT"/>
    <property type="match status" value="1"/>
</dbReference>
<dbReference type="PANTHER" id="PTHR12475">
    <property type="match status" value="1"/>
</dbReference>
<dbReference type="PANTHER" id="PTHR12475:SF4">
    <property type="entry name" value="PROTEIN THEM6"/>
    <property type="match status" value="1"/>
</dbReference>
<dbReference type="RefSeq" id="WP_253836694.1">
    <property type="nucleotide sequence ID" value="NZ_JAMTCS010000008.1"/>
</dbReference>